<dbReference type="PATRIC" id="fig|1028801.3.peg.3057"/>
<organism evidence="5 6">
    <name type="scientific">Neorhizobium galegae bv. officinalis bv. officinalis str. HAMBI 1141</name>
    <dbReference type="NCBI Taxonomy" id="1028801"/>
    <lineage>
        <taxon>Bacteria</taxon>
        <taxon>Pseudomonadati</taxon>
        <taxon>Pseudomonadota</taxon>
        <taxon>Alphaproteobacteria</taxon>
        <taxon>Hyphomicrobiales</taxon>
        <taxon>Rhizobiaceae</taxon>
        <taxon>Rhizobium/Agrobacterium group</taxon>
        <taxon>Neorhizobium</taxon>
    </lineage>
</organism>
<dbReference type="Proteomes" id="UP000028186">
    <property type="component" value="Chromosome I"/>
</dbReference>
<dbReference type="eggNOG" id="COG0078">
    <property type="taxonomic scope" value="Bacteria"/>
</dbReference>
<dbReference type="Pfam" id="PF02729">
    <property type="entry name" value="OTCace_N"/>
    <property type="match status" value="1"/>
</dbReference>
<dbReference type="InterPro" id="IPR036901">
    <property type="entry name" value="Asp/Orn_carbamoylTrfase_sf"/>
</dbReference>
<proteinExistence type="predicted"/>
<dbReference type="PANTHER" id="PTHR45753">
    <property type="entry name" value="ORNITHINE CARBAMOYLTRANSFERASE, MITOCHONDRIAL"/>
    <property type="match status" value="1"/>
</dbReference>
<accession>A0A068TA54</accession>
<dbReference type="GO" id="GO:0004585">
    <property type="term" value="F:ornithine carbamoyltransferase activity"/>
    <property type="evidence" value="ECO:0007669"/>
    <property type="project" value="TreeGrafter"/>
</dbReference>
<feature type="domain" description="Aspartate/ornithine carbamoyltransferase carbamoyl-P binding" evidence="4">
    <location>
        <begin position="16"/>
        <end position="150"/>
    </location>
</feature>
<dbReference type="GO" id="GO:0019240">
    <property type="term" value="P:citrulline biosynthetic process"/>
    <property type="evidence" value="ECO:0007669"/>
    <property type="project" value="TreeGrafter"/>
</dbReference>
<evidence type="ECO:0000256" key="2">
    <source>
        <dbReference type="ARBA" id="ARBA00022679"/>
    </source>
</evidence>
<evidence type="ECO:0000259" key="3">
    <source>
        <dbReference type="Pfam" id="PF00185"/>
    </source>
</evidence>
<dbReference type="SUPFAM" id="SSF53671">
    <property type="entry name" value="Aspartate/ornithine carbamoyltransferase"/>
    <property type="match status" value="1"/>
</dbReference>
<keyword evidence="2 5" id="KW-0808">Transferase</keyword>
<dbReference type="InterPro" id="IPR006132">
    <property type="entry name" value="Asp/Orn_carbamoyltranf_P-bd"/>
</dbReference>
<gene>
    <name evidence="5" type="primary">argF</name>
    <name evidence="5" type="ORF">RG1141_CH30020</name>
</gene>
<dbReference type="InterPro" id="IPR006131">
    <property type="entry name" value="Asp_carbamoyltransf_Asp/Orn-bd"/>
</dbReference>
<name>A0A068TA54_NEOGA</name>
<dbReference type="HOGENOM" id="CLU_043846_3_2_5"/>
<evidence type="ECO:0000256" key="1">
    <source>
        <dbReference type="ARBA" id="ARBA00003822"/>
    </source>
</evidence>
<dbReference type="GO" id="GO:0016597">
    <property type="term" value="F:amino acid binding"/>
    <property type="evidence" value="ECO:0007669"/>
    <property type="project" value="InterPro"/>
</dbReference>
<dbReference type="AlphaFoldDB" id="A0A068TA54"/>
<dbReference type="Pfam" id="PF00185">
    <property type="entry name" value="OTCace"/>
    <property type="match status" value="1"/>
</dbReference>
<sequence>MFFTVPGAMAVSAGLDFLEFHDFSADAITAILDRAGVLAEAWRERRMPKSLEGRRVALIVDDGGWRNTTAFDLGIQAMGGICAHVPASLGGRETIADLAGYLDNWFDMVVIRTPELTSLRELAAYVRAPVINARTRSNHPCETLGDLAYVRAQRGGIEGLKIVGVAPDANILRSWVEASISLPIEVVQVYRDDWHVGDPALLNDNFRRSTDMRELEDADVIFTDSWPGGVAESTLADYRISAAVLDRCRPDAIFIPCPPVARGQEVTADAMTHAACQSTLAKAFLLHAQNALMEWMTGRTKA</sequence>
<feature type="domain" description="Aspartate/ornithine carbamoyltransferase Asp/Orn-binding" evidence="3">
    <location>
        <begin position="159"/>
        <end position="296"/>
    </location>
</feature>
<evidence type="ECO:0000313" key="5">
    <source>
        <dbReference type="EMBL" id="CDN55338.1"/>
    </source>
</evidence>
<dbReference type="PANTHER" id="PTHR45753:SF3">
    <property type="entry name" value="ORNITHINE TRANSCARBAMYLASE, MITOCHONDRIAL"/>
    <property type="match status" value="1"/>
</dbReference>
<evidence type="ECO:0000259" key="4">
    <source>
        <dbReference type="Pfam" id="PF02729"/>
    </source>
</evidence>
<evidence type="ECO:0000313" key="6">
    <source>
        <dbReference type="Proteomes" id="UP000028186"/>
    </source>
</evidence>
<comment type="function">
    <text evidence="1">Reversibly catalyzes the transfer of the carbamoyl group from carbamoyl phosphate (CP) to the N(epsilon) atom of ornithine (ORN) to produce L-citrulline.</text>
</comment>
<reference evidence="6" key="1">
    <citation type="journal article" date="2014" name="BMC Genomics">
        <title>Genome sequencing of two Neorhizobium galegae strains reveals a noeT gene responsible for the unusual acetylation of the nodulation factors.</title>
        <authorList>
            <person name="Osterman J."/>
            <person name="Marsh J."/>
            <person name="Laine P.K."/>
            <person name="Zeng Z."/>
            <person name="Alatalo E."/>
            <person name="Sullivan J.T."/>
            <person name="Young J.P."/>
            <person name="Thomas-Oates J."/>
            <person name="Paulin L."/>
            <person name="Lindstrom K."/>
        </authorList>
    </citation>
    <scope>NUCLEOTIDE SEQUENCE [LARGE SCALE GENOMIC DNA]</scope>
    <source>
        <strain evidence="6">HAMBI 1141</strain>
    </source>
</reference>
<dbReference type="KEGG" id="ngl:RG1141_CH30020"/>
<protein>
    <submittedName>
        <fullName evidence="5">Ornithine carbamoyltransferase ArgF</fullName>
    </submittedName>
</protein>
<dbReference type="GO" id="GO:0042450">
    <property type="term" value="P:L-arginine biosynthetic process via ornithine"/>
    <property type="evidence" value="ECO:0007669"/>
    <property type="project" value="TreeGrafter"/>
</dbReference>
<dbReference type="EMBL" id="HG938355">
    <property type="protein sequence ID" value="CDN55338.1"/>
    <property type="molecule type" value="Genomic_DNA"/>
</dbReference>
<dbReference type="Gene3D" id="3.40.50.1370">
    <property type="entry name" value="Aspartate/ornithine carbamoyltransferase"/>
    <property type="match status" value="2"/>
</dbReference>